<dbReference type="EnsemblMetazoa" id="SMAR012449-RA">
    <property type="protein sequence ID" value="SMAR012449-PA"/>
    <property type="gene ID" value="SMAR012449"/>
</dbReference>
<dbReference type="InterPro" id="IPR010622">
    <property type="entry name" value="FAST_Leu-rich"/>
</dbReference>
<organism evidence="5 6">
    <name type="scientific">Strigamia maritima</name>
    <name type="common">European centipede</name>
    <name type="synonym">Geophilus maritimus</name>
    <dbReference type="NCBI Taxonomy" id="126957"/>
    <lineage>
        <taxon>Eukaryota</taxon>
        <taxon>Metazoa</taxon>
        <taxon>Ecdysozoa</taxon>
        <taxon>Arthropoda</taxon>
        <taxon>Myriapoda</taxon>
        <taxon>Chilopoda</taxon>
        <taxon>Pleurostigmophora</taxon>
        <taxon>Geophilomorpha</taxon>
        <taxon>Linotaeniidae</taxon>
        <taxon>Strigamia</taxon>
    </lineage>
</organism>
<reference evidence="5" key="2">
    <citation type="submission" date="2015-02" db="UniProtKB">
        <authorList>
            <consortium name="EnsemblMetazoa"/>
        </authorList>
    </citation>
    <scope>IDENTIFICATION</scope>
</reference>
<protein>
    <recommendedName>
        <fullName evidence="4">RAP domain-containing protein</fullName>
    </recommendedName>
</protein>
<dbReference type="PANTHER" id="PTHR21228:SF69">
    <property type="entry name" value="GH07286P"/>
    <property type="match status" value="1"/>
</dbReference>
<reference evidence="6" key="1">
    <citation type="submission" date="2011-05" db="EMBL/GenBank/DDBJ databases">
        <authorList>
            <person name="Richards S.R."/>
            <person name="Qu J."/>
            <person name="Jiang H."/>
            <person name="Jhangiani S.N."/>
            <person name="Agravi P."/>
            <person name="Goodspeed R."/>
            <person name="Gross S."/>
            <person name="Mandapat C."/>
            <person name="Jackson L."/>
            <person name="Mathew T."/>
            <person name="Pu L."/>
            <person name="Thornton R."/>
            <person name="Saada N."/>
            <person name="Wilczek-Boney K.B."/>
            <person name="Lee S."/>
            <person name="Kovar C."/>
            <person name="Wu Y."/>
            <person name="Scherer S.E."/>
            <person name="Worley K.C."/>
            <person name="Muzny D.M."/>
            <person name="Gibbs R."/>
        </authorList>
    </citation>
    <scope>NUCLEOTIDE SEQUENCE</scope>
    <source>
        <strain evidence="6">Brora</strain>
    </source>
</reference>
<comment type="subcellular location">
    <subcellularLocation>
        <location evidence="1">Mitochondrion</location>
    </subcellularLocation>
</comment>
<dbReference type="GO" id="GO:0035770">
    <property type="term" value="C:ribonucleoprotein granule"/>
    <property type="evidence" value="ECO:0007669"/>
    <property type="project" value="TreeGrafter"/>
</dbReference>
<dbReference type="Pfam" id="PF06743">
    <property type="entry name" value="FAST_1"/>
    <property type="match status" value="1"/>
</dbReference>
<evidence type="ECO:0000256" key="3">
    <source>
        <dbReference type="SAM" id="MobiDB-lite"/>
    </source>
</evidence>
<dbReference type="eggNOG" id="ENOG502QTRE">
    <property type="taxonomic scope" value="Eukaryota"/>
</dbReference>
<evidence type="ECO:0000313" key="5">
    <source>
        <dbReference type="EnsemblMetazoa" id="SMAR012449-PA"/>
    </source>
</evidence>
<dbReference type="STRING" id="126957.T1JF43"/>
<keyword evidence="2" id="KW-0496">Mitochondrion</keyword>
<evidence type="ECO:0000256" key="1">
    <source>
        <dbReference type="ARBA" id="ARBA00004173"/>
    </source>
</evidence>
<accession>T1JF43</accession>
<feature type="compositionally biased region" description="Basic and acidic residues" evidence="3">
    <location>
        <begin position="1"/>
        <end position="22"/>
    </location>
</feature>
<dbReference type="SMART" id="SM00952">
    <property type="entry name" value="RAP"/>
    <property type="match status" value="1"/>
</dbReference>
<dbReference type="GO" id="GO:0044528">
    <property type="term" value="P:regulation of mitochondrial mRNA stability"/>
    <property type="evidence" value="ECO:0007669"/>
    <property type="project" value="InterPro"/>
</dbReference>
<keyword evidence="6" id="KW-1185">Reference proteome</keyword>
<dbReference type="Pfam" id="PF08373">
    <property type="entry name" value="RAP"/>
    <property type="match status" value="1"/>
</dbReference>
<dbReference type="OMA" id="LCILQQA"/>
<feature type="domain" description="RAP" evidence="4">
    <location>
        <begin position="490"/>
        <end position="548"/>
    </location>
</feature>
<evidence type="ECO:0000259" key="4">
    <source>
        <dbReference type="PROSITE" id="PS51286"/>
    </source>
</evidence>
<evidence type="ECO:0000256" key="2">
    <source>
        <dbReference type="ARBA" id="ARBA00023128"/>
    </source>
</evidence>
<evidence type="ECO:0000313" key="6">
    <source>
        <dbReference type="Proteomes" id="UP000014500"/>
    </source>
</evidence>
<dbReference type="PhylomeDB" id="T1JF43"/>
<dbReference type="EMBL" id="JH432141">
    <property type="status" value="NOT_ANNOTATED_CDS"/>
    <property type="molecule type" value="Genomic_DNA"/>
</dbReference>
<sequence>MFNKYPEKRIDRRSKLQTDRSHVRNAGQDPGILRGKIKKNDTEPLDAVYTLNDLKLHQYDINTIAQNDSFKTLCDVVGADCPKYSTSVLLNSLSTVLSMNLPPNLYIVQSLQTEVIWRMRRMTYKQLIFVLRFHLNQQRSNLESSVVKNVIEIIERRWVEIESLKEAAALFVMMGNFSKDFVGKLENRSMELMETSGSDDISKLFASLSEIKHRPVPLLRSMAFYLMKQKEKLSVKQATSVLCAMNSLRFPDSALLGRLSNDLVLEIDQVEKASVIGAILTNLGQIRWKHAGLMKCLTEWIVKNMDKCQPQHLTSYLITAANLNYSPTDVSIFDKISAKLTEKSVTVPEVWLDVVYSLVIKNKAKPFHLVSVLKPEFSKAITSPHTKIKLATVRSFSKFEHPNYKHPLTSINDLTVVKPKEVTLNNSAVLATLQNFIPTDRFMKCNKIALDCIPIEAEFIVDSNGKSLPIADYKEILDKNSPLPHGTFKVALLVRHFRDYLMNSQELTGGNALSNKLLEKLNYRVIEVPYSEFVAASTTLKKVQYLKSLITTSIFNK</sequence>
<dbReference type="Proteomes" id="UP000014500">
    <property type="component" value="Unassembled WGS sequence"/>
</dbReference>
<dbReference type="InterPro" id="IPR050870">
    <property type="entry name" value="FAST_kinase"/>
</dbReference>
<dbReference type="HOGENOM" id="CLU_029448_0_0_1"/>
<proteinExistence type="predicted"/>
<dbReference type="GO" id="GO:0003723">
    <property type="term" value="F:RNA binding"/>
    <property type="evidence" value="ECO:0007669"/>
    <property type="project" value="TreeGrafter"/>
</dbReference>
<name>T1JF43_STRMM</name>
<dbReference type="PROSITE" id="PS51286">
    <property type="entry name" value="RAP"/>
    <property type="match status" value="1"/>
</dbReference>
<dbReference type="GO" id="GO:0005759">
    <property type="term" value="C:mitochondrial matrix"/>
    <property type="evidence" value="ECO:0007669"/>
    <property type="project" value="TreeGrafter"/>
</dbReference>
<dbReference type="GO" id="GO:0000963">
    <property type="term" value="P:mitochondrial RNA processing"/>
    <property type="evidence" value="ECO:0007669"/>
    <property type="project" value="TreeGrafter"/>
</dbReference>
<dbReference type="AlphaFoldDB" id="T1JF43"/>
<dbReference type="PANTHER" id="PTHR21228">
    <property type="entry name" value="FAST LEU-RICH DOMAIN-CONTAINING"/>
    <property type="match status" value="1"/>
</dbReference>
<feature type="region of interest" description="Disordered" evidence="3">
    <location>
        <begin position="1"/>
        <end position="36"/>
    </location>
</feature>
<dbReference type="InterPro" id="IPR013584">
    <property type="entry name" value="RAP"/>
</dbReference>